<dbReference type="InterPro" id="IPR006115">
    <property type="entry name" value="6PGDH_NADP-bd"/>
</dbReference>
<dbReference type="Gene3D" id="3.40.50.720">
    <property type="entry name" value="NAD(P)-binding Rossmann-like Domain"/>
    <property type="match status" value="1"/>
</dbReference>
<evidence type="ECO:0000313" key="4">
    <source>
        <dbReference type="Proteomes" id="UP000717696"/>
    </source>
</evidence>
<gene>
    <name evidence="3" type="ORF">B0J13DRAFT_560356</name>
</gene>
<dbReference type="EMBL" id="JAGMUU010000016">
    <property type="protein sequence ID" value="KAH7136991.1"/>
    <property type="molecule type" value="Genomic_DNA"/>
</dbReference>
<organism evidence="3 4">
    <name type="scientific">Dactylonectria estremocensis</name>
    <dbReference type="NCBI Taxonomy" id="1079267"/>
    <lineage>
        <taxon>Eukaryota</taxon>
        <taxon>Fungi</taxon>
        <taxon>Dikarya</taxon>
        <taxon>Ascomycota</taxon>
        <taxon>Pezizomycotina</taxon>
        <taxon>Sordariomycetes</taxon>
        <taxon>Hypocreomycetidae</taxon>
        <taxon>Hypocreales</taxon>
        <taxon>Nectriaceae</taxon>
        <taxon>Dactylonectria</taxon>
    </lineage>
</organism>
<reference evidence="3" key="1">
    <citation type="journal article" date="2021" name="Nat. Commun.">
        <title>Genetic determinants of endophytism in the Arabidopsis root mycobiome.</title>
        <authorList>
            <person name="Mesny F."/>
            <person name="Miyauchi S."/>
            <person name="Thiergart T."/>
            <person name="Pickel B."/>
            <person name="Atanasova L."/>
            <person name="Karlsson M."/>
            <person name="Huettel B."/>
            <person name="Barry K.W."/>
            <person name="Haridas S."/>
            <person name="Chen C."/>
            <person name="Bauer D."/>
            <person name="Andreopoulos W."/>
            <person name="Pangilinan J."/>
            <person name="LaButti K."/>
            <person name="Riley R."/>
            <person name="Lipzen A."/>
            <person name="Clum A."/>
            <person name="Drula E."/>
            <person name="Henrissat B."/>
            <person name="Kohler A."/>
            <person name="Grigoriev I.V."/>
            <person name="Martin F.M."/>
            <person name="Hacquard S."/>
        </authorList>
    </citation>
    <scope>NUCLEOTIDE SEQUENCE</scope>
    <source>
        <strain evidence="3">MPI-CAGE-AT-0021</strain>
    </source>
</reference>
<dbReference type="SUPFAM" id="SSF51735">
    <property type="entry name" value="NAD(P)-binding Rossmann-fold domains"/>
    <property type="match status" value="1"/>
</dbReference>
<dbReference type="Pfam" id="PF09130">
    <property type="entry name" value="DUF1932"/>
    <property type="match status" value="1"/>
</dbReference>
<sequence length="308" mass="33230">MSQETRPVIGILSIGDMGIGIAKLLISEGYRVVTYAEDRSERTRERARSNSVELLSSLSDFSTQSGCVLSIVPPRDALATAQRVLEALPQGREKPLYFLELNAISPGLSAQVEALFQDNKSAILLDGGIIGGPPSPNAGATTGWKCPSLVLSGPNELPYPDLILQLNMKHVSPKIGAASGLKMCFASMTKGFIALAIESFVTADSLGVLPELRREMEMHNAQGLAMADKGVTGMPPKAYRWVYEMQQIAATMHENGGFNKGMFDEVAEVYRVVAEDTELGLEQPGERNRGKTVNDVVDAMRSGMKNAK</sequence>
<feature type="domain" description="Phosphogluconate dehydrogenase NAD-binding putative C-terminal" evidence="2">
    <location>
        <begin position="203"/>
        <end position="273"/>
    </location>
</feature>
<keyword evidence="4" id="KW-1185">Reference proteome</keyword>
<dbReference type="Gene3D" id="1.10.1040.10">
    <property type="entry name" value="N-(1-d-carboxylethyl)-l-norvaline Dehydrogenase, domain 2"/>
    <property type="match status" value="1"/>
</dbReference>
<comment type="caution">
    <text evidence="3">The sequence shown here is derived from an EMBL/GenBank/DDBJ whole genome shotgun (WGS) entry which is preliminary data.</text>
</comment>
<dbReference type="Pfam" id="PF03446">
    <property type="entry name" value="NAD_binding_2"/>
    <property type="match status" value="1"/>
</dbReference>
<evidence type="ECO:0000259" key="2">
    <source>
        <dbReference type="Pfam" id="PF09130"/>
    </source>
</evidence>
<proteinExistence type="predicted"/>
<dbReference type="InterPro" id="IPR013328">
    <property type="entry name" value="6PGD_dom2"/>
</dbReference>
<dbReference type="InterPro" id="IPR008927">
    <property type="entry name" value="6-PGluconate_DH-like_C_sf"/>
</dbReference>
<name>A0A9P9EHY9_9HYPO</name>
<dbReference type="InterPro" id="IPR015814">
    <property type="entry name" value="Pgluconate_DH_NAD-bd_C"/>
</dbReference>
<accession>A0A9P9EHY9</accession>
<dbReference type="OrthoDB" id="9988102at2759"/>
<dbReference type="SUPFAM" id="SSF48179">
    <property type="entry name" value="6-phosphogluconate dehydrogenase C-terminal domain-like"/>
    <property type="match status" value="1"/>
</dbReference>
<evidence type="ECO:0000259" key="1">
    <source>
        <dbReference type="Pfam" id="PF03446"/>
    </source>
</evidence>
<protein>
    <submittedName>
        <fullName evidence="3">Phosphogluconate dehydrogenase</fullName>
    </submittedName>
</protein>
<dbReference type="GO" id="GO:0050661">
    <property type="term" value="F:NADP binding"/>
    <property type="evidence" value="ECO:0007669"/>
    <property type="project" value="InterPro"/>
</dbReference>
<feature type="domain" description="6-phosphogluconate dehydrogenase NADP-binding" evidence="1">
    <location>
        <begin position="9"/>
        <end position="140"/>
    </location>
</feature>
<dbReference type="InterPro" id="IPR036291">
    <property type="entry name" value="NAD(P)-bd_dom_sf"/>
</dbReference>
<evidence type="ECO:0000313" key="3">
    <source>
        <dbReference type="EMBL" id="KAH7136991.1"/>
    </source>
</evidence>
<dbReference type="AlphaFoldDB" id="A0A9P9EHY9"/>
<dbReference type="Proteomes" id="UP000717696">
    <property type="component" value="Unassembled WGS sequence"/>
</dbReference>